<proteinExistence type="predicted"/>
<dbReference type="PANTHER" id="PTHR43283">
    <property type="entry name" value="BETA-LACTAMASE-RELATED"/>
    <property type="match status" value="1"/>
</dbReference>
<name>A0ABX9MTH8_9BURK</name>
<evidence type="ECO:0000313" key="3">
    <source>
        <dbReference type="Proteomes" id="UP000266483"/>
    </source>
</evidence>
<feature type="domain" description="Beta-lactamase-related" evidence="1">
    <location>
        <begin position="44"/>
        <end position="322"/>
    </location>
</feature>
<dbReference type="Proteomes" id="UP000266483">
    <property type="component" value="Unassembled WGS sequence"/>
</dbReference>
<organism evidence="2 3">
    <name type="scientific">Neopusillimonas maritima</name>
    <dbReference type="NCBI Taxonomy" id="2026239"/>
    <lineage>
        <taxon>Bacteria</taxon>
        <taxon>Pseudomonadati</taxon>
        <taxon>Pseudomonadota</taxon>
        <taxon>Betaproteobacteria</taxon>
        <taxon>Burkholderiales</taxon>
        <taxon>Alcaligenaceae</taxon>
        <taxon>Neopusillimonas</taxon>
    </lineage>
</organism>
<dbReference type="Gene3D" id="3.40.710.10">
    <property type="entry name" value="DD-peptidase/beta-lactamase superfamily"/>
    <property type="match status" value="1"/>
</dbReference>
<dbReference type="InterPro" id="IPR001466">
    <property type="entry name" value="Beta-lactam-related"/>
</dbReference>
<dbReference type="PANTHER" id="PTHR43283:SF7">
    <property type="entry name" value="BETA-LACTAMASE-RELATED DOMAIN-CONTAINING PROTEIN"/>
    <property type="match status" value="1"/>
</dbReference>
<keyword evidence="3" id="KW-1185">Reference proteome</keyword>
<dbReference type="Pfam" id="PF00144">
    <property type="entry name" value="Beta-lactamase"/>
    <property type="match status" value="1"/>
</dbReference>
<sequence>MPSLANRTGVLLLTLLFPLVCGANERDWRADISNDAAQMSRLHALVIMHQGREVAAMDFSGTGLDTPVNIKSLSKTVLAALMGIAIEKDVFESVDQPVVDTLGDQVPNAATNGVEHITLGNLLSMQAGLQRTSGGYYGDWVKSNNWVDYVLTRPFVDEPGGRMLYSSGNTHLLSAALTESTGQTTLDLARDWLGEPLGITFPPWDQDPQGIYLGGNNMMLSPRALARIGELYRNAGKVGERQLFSERWVDESWRGRGRSAYTDHPYGYGWFLRPLAGEPGYYGRGYGGQLLYVIPSLELTVVMTSDPTPPSPGSRYLRRQVQLLEKHVIPAFRSRLN</sequence>
<reference evidence="2 3" key="1">
    <citation type="submission" date="2017-08" db="EMBL/GenBank/DDBJ databases">
        <title>Pusillimonas indicus sp. nov., a member of the family Alcaligenaceae isolated from surface seawater.</title>
        <authorList>
            <person name="Li J."/>
        </authorList>
    </citation>
    <scope>NUCLEOTIDE SEQUENCE [LARGE SCALE GENOMIC DNA]</scope>
    <source>
        <strain evidence="2 3">17-4A</strain>
    </source>
</reference>
<dbReference type="EMBL" id="NQOU01000005">
    <property type="protein sequence ID" value="RII82259.1"/>
    <property type="molecule type" value="Genomic_DNA"/>
</dbReference>
<evidence type="ECO:0000259" key="1">
    <source>
        <dbReference type="Pfam" id="PF00144"/>
    </source>
</evidence>
<keyword evidence="2" id="KW-0378">Hydrolase</keyword>
<gene>
    <name evidence="2" type="ORF">CJO09_13015</name>
</gene>
<dbReference type="GO" id="GO:0016787">
    <property type="term" value="F:hydrolase activity"/>
    <property type="evidence" value="ECO:0007669"/>
    <property type="project" value="UniProtKB-KW"/>
</dbReference>
<dbReference type="RefSeq" id="WP_119442724.1">
    <property type="nucleotide sequence ID" value="NZ_CP170494.1"/>
</dbReference>
<dbReference type="SUPFAM" id="SSF56601">
    <property type="entry name" value="beta-lactamase/transpeptidase-like"/>
    <property type="match status" value="1"/>
</dbReference>
<comment type="caution">
    <text evidence="2">The sequence shown here is derived from an EMBL/GenBank/DDBJ whole genome shotgun (WGS) entry which is preliminary data.</text>
</comment>
<protein>
    <submittedName>
        <fullName evidence="2">6-aminohexanoate hydrolase</fullName>
    </submittedName>
</protein>
<dbReference type="InterPro" id="IPR050789">
    <property type="entry name" value="Diverse_Enzym_Activities"/>
</dbReference>
<accession>A0ABX9MTH8</accession>
<evidence type="ECO:0000313" key="2">
    <source>
        <dbReference type="EMBL" id="RII82259.1"/>
    </source>
</evidence>
<dbReference type="InterPro" id="IPR012338">
    <property type="entry name" value="Beta-lactam/transpept-like"/>
</dbReference>